<dbReference type="AlphaFoldDB" id="A0AA38GPF9"/>
<sequence>QETKAMLNSSGAPSKRSRLEGNMNRETLWLSPSMECGMWVLGLDLGAPLLRLPVYLLLLHSIRVVSIEVIKLHLFLRPHAYHPFRTSNFWWNFWRRRVLHQIWLHGMLLLEENMYRSTAPQGSSSEIRNRGAAFEISNTPDNPSAQRIHNVGQPTDSSKWDGSRVLEVERPATDDENQNDRLIYINDPKSTNDKYEFAGNEIRTSKYTIITFLPKNLFVQFHRLAYIYFLVIVALNQLPQLAAFGRTVSLFPLLFILCVIAIKDG</sequence>
<protein>
    <recommendedName>
        <fullName evidence="2">P-type ATPase N-terminal domain-containing protein</fullName>
    </recommendedName>
</protein>
<name>A0AA38GPF9_TAXCH</name>
<dbReference type="GO" id="GO:0140326">
    <property type="term" value="F:ATPase-coupled intramembrane lipid transporter activity"/>
    <property type="evidence" value="ECO:0007669"/>
    <property type="project" value="TreeGrafter"/>
</dbReference>
<reference evidence="3 4" key="1">
    <citation type="journal article" date="2021" name="Nat. Plants">
        <title>The Taxus genome provides insights into paclitaxel biosynthesis.</title>
        <authorList>
            <person name="Xiong X."/>
            <person name="Gou J."/>
            <person name="Liao Q."/>
            <person name="Li Y."/>
            <person name="Zhou Q."/>
            <person name="Bi G."/>
            <person name="Li C."/>
            <person name="Du R."/>
            <person name="Wang X."/>
            <person name="Sun T."/>
            <person name="Guo L."/>
            <person name="Liang H."/>
            <person name="Lu P."/>
            <person name="Wu Y."/>
            <person name="Zhang Z."/>
            <person name="Ro D.K."/>
            <person name="Shang Y."/>
            <person name="Huang S."/>
            <person name="Yan J."/>
        </authorList>
    </citation>
    <scope>NUCLEOTIDE SEQUENCE [LARGE SCALE GENOMIC DNA]</scope>
    <source>
        <strain evidence="3">Ta-2019</strain>
    </source>
</reference>
<dbReference type="GO" id="GO:0045332">
    <property type="term" value="P:phospholipid translocation"/>
    <property type="evidence" value="ECO:0007669"/>
    <property type="project" value="TreeGrafter"/>
</dbReference>
<accession>A0AA38GPF9</accession>
<feature type="domain" description="P-type ATPase N-terminal" evidence="2">
    <location>
        <begin position="183"/>
        <end position="249"/>
    </location>
</feature>
<feature type="transmembrane region" description="Helical" evidence="1">
    <location>
        <begin position="241"/>
        <end position="262"/>
    </location>
</feature>
<organism evidence="3 4">
    <name type="scientific">Taxus chinensis</name>
    <name type="common">Chinese yew</name>
    <name type="synonym">Taxus wallichiana var. chinensis</name>
    <dbReference type="NCBI Taxonomy" id="29808"/>
    <lineage>
        <taxon>Eukaryota</taxon>
        <taxon>Viridiplantae</taxon>
        <taxon>Streptophyta</taxon>
        <taxon>Embryophyta</taxon>
        <taxon>Tracheophyta</taxon>
        <taxon>Spermatophyta</taxon>
        <taxon>Pinopsida</taxon>
        <taxon>Pinidae</taxon>
        <taxon>Conifers II</taxon>
        <taxon>Cupressales</taxon>
        <taxon>Taxaceae</taxon>
        <taxon>Taxus</taxon>
    </lineage>
</organism>
<feature type="non-terminal residue" evidence="3">
    <location>
        <position position="1"/>
    </location>
</feature>
<evidence type="ECO:0000313" key="4">
    <source>
        <dbReference type="Proteomes" id="UP000824469"/>
    </source>
</evidence>
<dbReference type="InterPro" id="IPR032631">
    <property type="entry name" value="P-type_ATPase_N"/>
</dbReference>
<dbReference type="PANTHER" id="PTHR24092">
    <property type="entry name" value="PROBABLE PHOSPHOLIPID-TRANSPORTING ATPASE"/>
    <property type="match status" value="1"/>
</dbReference>
<proteinExistence type="predicted"/>
<evidence type="ECO:0000259" key="2">
    <source>
        <dbReference type="Pfam" id="PF16209"/>
    </source>
</evidence>
<dbReference type="Proteomes" id="UP000824469">
    <property type="component" value="Unassembled WGS sequence"/>
</dbReference>
<keyword evidence="1" id="KW-1133">Transmembrane helix</keyword>
<evidence type="ECO:0000256" key="1">
    <source>
        <dbReference type="SAM" id="Phobius"/>
    </source>
</evidence>
<keyword evidence="1" id="KW-0472">Membrane</keyword>
<keyword evidence="1" id="KW-0812">Transmembrane</keyword>
<feature type="transmembrane region" description="Helical" evidence="1">
    <location>
        <begin position="217"/>
        <end position="235"/>
    </location>
</feature>
<gene>
    <name evidence="3" type="ORF">KI387_007292</name>
</gene>
<feature type="non-terminal residue" evidence="3">
    <location>
        <position position="265"/>
    </location>
</feature>
<dbReference type="PANTHER" id="PTHR24092:SF148">
    <property type="entry name" value="PHOSPHOLIPID-TRANSPORTING ATPASE"/>
    <property type="match status" value="1"/>
</dbReference>
<comment type="caution">
    <text evidence="3">The sequence shown here is derived from an EMBL/GenBank/DDBJ whole genome shotgun (WGS) entry which is preliminary data.</text>
</comment>
<evidence type="ECO:0000313" key="3">
    <source>
        <dbReference type="EMBL" id="KAH9327114.1"/>
    </source>
</evidence>
<keyword evidence="4" id="KW-1185">Reference proteome</keyword>
<dbReference type="GO" id="GO:0005886">
    <property type="term" value="C:plasma membrane"/>
    <property type="evidence" value="ECO:0007669"/>
    <property type="project" value="TreeGrafter"/>
</dbReference>
<dbReference type="EMBL" id="JAHRHJ020000002">
    <property type="protein sequence ID" value="KAH9327114.1"/>
    <property type="molecule type" value="Genomic_DNA"/>
</dbReference>
<dbReference type="Pfam" id="PF16209">
    <property type="entry name" value="PhoLip_ATPase_N"/>
    <property type="match status" value="1"/>
</dbReference>